<proteinExistence type="predicted"/>
<sequence>MDVLYVQMTPWHGLIADMVRCKSLSICCLLTTHTTYCPSSLYLFTASVFRSYKCYCRVQCCWSHAHTKKCLVFVAEKGIFGRPCLLRWKLGVADRGGSVDEKSIVAQSPAAIWRYAKDPFTPRPTGPIDPIPSGQRATPDRCVFLPD</sequence>
<protein>
    <submittedName>
        <fullName evidence="1">Uncharacterized protein</fullName>
    </submittedName>
</protein>
<dbReference type="EMBL" id="CM000765">
    <property type="protein sequence ID" value="OQU82038.1"/>
    <property type="molecule type" value="Genomic_DNA"/>
</dbReference>
<organism evidence="1 2">
    <name type="scientific">Sorghum bicolor</name>
    <name type="common">Sorghum</name>
    <name type="synonym">Sorghum vulgare</name>
    <dbReference type="NCBI Taxonomy" id="4558"/>
    <lineage>
        <taxon>Eukaryota</taxon>
        <taxon>Viridiplantae</taxon>
        <taxon>Streptophyta</taxon>
        <taxon>Embryophyta</taxon>
        <taxon>Tracheophyta</taxon>
        <taxon>Spermatophyta</taxon>
        <taxon>Magnoliopsida</taxon>
        <taxon>Liliopsida</taxon>
        <taxon>Poales</taxon>
        <taxon>Poaceae</taxon>
        <taxon>PACMAD clade</taxon>
        <taxon>Panicoideae</taxon>
        <taxon>Andropogonodae</taxon>
        <taxon>Andropogoneae</taxon>
        <taxon>Sorghinae</taxon>
        <taxon>Sorghum</taxon>
    </lineage>
</organism>
<evidence type="ECO:0000313" key="1">
    <source>
        <dbReference type="EMBL" id="OQU82038.1"/>
    </source>
</evidence>
<dbReference type="InParanoid" id="A0A1Z5RE62"/>
<gene>
    <name evidence="1" type="ORF">SORBI_3006G163033</name>
</gene>
<dbReference type="AlphaFoldDB" id="A0A1Z5RE62"/>
<reference evidence="2" key="2">
    <citation type="journal article" date="2018" name="Plant J.">
        <title>The Sorghum bicolor reference genome: improved assembly, gene annotations, a transcriptome atlas, and signatures of genome organization.</title>
        <authorList>
            <person name="McCormick R.F."/>
            <person name="Truong S.K."/>
            <person name="Sreedasyam A."/>
            <person name="Jenkins J."/>
            <person name="Shu S."/>
            <person name="Sims D."/>
            <person name="Kennedy M."/>
            <person name="Amirebrahimi M."/>
            <person name="Weers B.D."/>
            <person name="McKinley B."/>
            <person name="Mattison A."/>
            <person name="Morishige D.T."/>
            <person name="Grimwood J."/>
            <person name="Schmutz J."/>
            <person name="Mullet J.E."/>
        </authorList>
    </citation>
    <scope>NUCLEOTIDE SEQUENCE [LARGE SCALE GENOMIC DNA]</scope>
    <source>
        <strain evidence="2">cv. BTx623</strain>
    </source>
</reference>
<evidence type="ECO:0000313" key="2">
    <source>
        <dbReference type="Proteomes" id="UP000000768"/>
    </source>
</evidence>
<accession>A0A1Z5RE62</accession>
<dbReference type="Gramene" id="OQU82038">
    <property type="protein sequence ID" value="OQU82038"/>
    <property type="gene ID" value="SORBI_3006G163033"/>
</dbReference>
<dbReference type="Proteomes" id="UP000000768">
    <property type="component" value="Chromosome 6"/>
</dbReference>
<keyword evidence="2" id="KW-1185">Reference proteome</keyword>
<name>A0A1Z5RE62_SORBI</name>
<reference evidence="1 2" key="1">
    <citation type="journal article" date="2009" name="Nature">
        <title>The Sorghum bicolor genome and the diversification of grasses.</title>
        <authorList>
            <person name="Paterson A.H."/>
            <person name="Bowers J.E."/>
            <person name="Bruggmann R."/>
            <person name="Dubchak I."/>
            <person name="Grimwood J."/>
            <person name="Gundlach H."/>
            <person name="Haberer G."/>
            <person name="Hellsten U."/>
            <person name="Mitros T."/>
            <person name="Poliakov A."/>
            <person name="Schmutz J."/>
            <person name="Spannagl M."/>
            <person name="Tang H."/>
            <person name="Wang X."/>
            <person name="Wicker T."/>
            <person name="Bharti A.K."/>
            <person name="Chapman J."/>
            <person name="Feltus F.A."/>
            <person name="Gowik U."/>
            <person name="Grigoriev I.V."/>
            <person name="Lyons E."/>
            <person name="Maher C.A."/>
            <person name="Martis M."/>
            <person name="Narechania A."/>
            <person name="Otillar R.P."/>
            <person name="Penning B.W."/>
            <person name="Salamov A.A."/>
            <person name="Wang Y."/>
            <person name="Zhang L."/>
            <person name="Carpita N.C."/>
            <person name="Freeling M."/>
            <person name="Gingle A.R."/>
            <person name="Hash C.T."/>
            <person name="Keller B."/>
            <person name="Klein P."/>
            <person name="Kresovich S."/>
            <person name="McCann M.C."/>
            <person name="Ming R."/>
            <person name="Peterson D.G."/>
            <person name="Mehboob-ur-Rahman"/>
            <person name="Ware D."/>
            <person name="Westhoff P."/>
            <person name="Mayer K.F."/>
            <person name="Messing J."/>
            <person name="Rokhsar D.S."/>
        </authorList>
    </citation>
    <scope>NUCLEOTIDE SEQUENCE [LARGE SCALE GENOMIC DNA]</scope>
    <source>
        <strain evidence="2">cv. BTx623</strain>
    </source>
</reference>